<dbReference type="EMBL" id="ML977505">
    <property type="protein sequence ID" value="KAF2130085.1"/>
    <property type="molecule type" value="Genomic_DNA"/>
</dbReference>
<dbReference type="Gene3D" id="3.30.710.10">
    <property type="entry name" value="Potassium Channel Kv1.1, Chain A"/>
    <property type="match status" value="1"/>
</dbReference>
<dbReference type="RefSeq" id="XP_033524472.1">
    <property type="nucleotide sequence ID" value="XM_033664964.1"/>
</dbReference>
<gene>
    <name evidence="3" type="ORF">P153DRAFT_315711</name>
</gene>
<evidence type="ECO:0000313" key="4">
    <source>
        <dbReference type="Proteomes" id="UP000799771"/>
    </source>
</evidence>
<dbReference type="PROSITE" id="PS50089">
    <property type="entry name" value="ZF_RING_2"/>
    <property type="match status" value="1"/>
</dbReference>
<organism evidence="3 4">
    <name type="scientific">Dothidotthia symphoricarpi CBS 119687</name>
    <dbReference type="NCBI Taxonomy" id="1392245"/>
    <lineage>
        <taxon>Eukaryota</taxon>
        <taxon>Fungi</taxon>
        <taxon>Dikarya</taxon>
        <taxon>Ascomycota</taxon>
        <taxon>Pezizomycotina</taxon>
        <taxon>Dothideomycetes</taxon>
        <taxon>Pleosporomycetidae</taxon>
        <taxon>Pleosporales</taxon>
        <taxon>Dothidotthiaceae</taxon>
        <taxon>Dothidotthia</taxon>
    </lineage>
</organism>
<dbReference type="GeneID" id="54405396"/>
<dbReference type="GO" id="GO:0008270">
    <property type="term" value="F:zinc ion binding"/>
    <property type="evidence" value="ECO:0007669"/>
    <property type="project" value="UniProtKB-KW"/>
</dbReference>
<dbReference type="InterPro" id="IPR011333">
    <property type="entry name" value="SKP1/BTB/POZ_sf"/>
</dbReference>
<keyword evidence="4" id="KW-1185">Reference proteome</keyword>
<evidence type="ECO:0000259" key="2">
    <source>
        <dbReference type="PROSITE" id="PS50089"/>
    </source>
</evidence>
<reference evidence="3" key="1">
    <citation type="journal article" date="2020" name="Stud. Mycol.">
        <title>101 Dothideomycetes genomes: a test case for predicting lifestyles and emergence of pathogens.</title>
        <authorList>
            <person name="Haridas S."/>
            <person name="Albert R."/>
            <person name="Binder M."/>
            <person name="Bloem J."/>
            <person name="Labutti K."/>
            <person name="Salamov A."/>
            <person name="Andreopoulos B."/>
            <person name="Baker S."/>
            <person name="Barry K."/>
            <person name="Bills G."/>
            <person name="Bluhm B."/>
            <person name="Cannon C."/>
            <person name="Castanera R."/>
            <person name="Culley D."/>
            <person name="Daum C."/>
            <person name="Ezra D."/>
            <person name="Gonzalez J."/>
            <person name="Henrissat B."/>
            <person name="Kuo A."/>
            <person name="Liang C."/>
            <person name="Lipzen A."/>
            <person name="Lutzoni F."/>
            <person name="Magnuson J."/>
            <person name="Mondo S."/>
            <person name="Nolan M."/>
            <person name="Ohm R."/>
            <person name="Pangilinan J."/>
            <person name="Park H.-J."/>
            <person name="Ramirez L."/>
            <person name="Alfaro M."/>
            <person name="Sun H."/>
            <person name="Tritt A."/>
            <person name="Yoshinaga Y."/>
            <person name="Zwiers L.-H."/>
            <person name="Turgeon B."/>
            <person name="Goodwin S."/>
            <person name="Spatafora J."/>
            <person name="Crous P."/>
            <person name="Grigoriev I."/>
        </authorList>
    </citation>
    <scope>NUCLEOTIDE SEQUENCE</scope>
    <source>
        <strain evidence="3">CBS 119687</strain>
    </source>
</reference>
<dbReference type="OrthoDB" id="2122982at2759"/>
<dbReference type="Proteomes" id="UP000799771">
    <property type="component" value="Unassembled WGS sequence"/>
</dbReference>
<sequence>MGIVKSRGATKKLEPMSIGRGVVRFMTQNGWHRFTVHEDLICANSKLFKNRLQKNRKAIEGECSVCTEELSPKRGVITFCRAECGQNIHEKCIERWQRSQNGPTTCPICRKAWKAGTEEMISLDDELDRDAVQLYLDWLYTGNLLVDEPDEDDEHEDINLPLLMAWTVSRAVDDKNFKHAIIAEMVSRTRSFNYAFWFESMAYAFEKHPDEEMKEFLVESFLTCMESGWFKEWADLFPNSFVQAIGEALFDGMTQKPKYAEIVKKYTNGEYKLV</sequence>
<dbReference type="GO" id="GO:0061630">
    <property type="term" value="F:ubiquitin protein ligase activity"/>
    <property type="evidence" value="ECO:0007669"/>
    <property type="project" value="InterPro"/>
</dbReference>
<feature type="domain" description="RING-type" evidence="2">
    <location>
        <begin position="63"/>
        <end position="110"/>
    </location>
</feature>
<dbReference type="PANTHER" id="PTHR21540">
    <property type="entry name" value="RING FINGER AND SWIM DOMAIN-CONTAINING PROTEIN 2"/>
    <property type="match status" value="1"/>
</dbReference>
<name>A0A6A6AG35_9PLEO</name>
<dbReference type="AlphaFoldDB" id="A0A6A6AG35"/>
<evidence type="ECO:0000256" key="1">
    <source>
        <dbReference type="PROSITE-ProRule" id="PRU00175"/>
    </source>
</evidence>
<keyword evidence="1" id="KW-0862">Zinc</keyword>
<dbReference type="Gene3D" id="3.30.40.10">
    <property type="entry name" value="Zinc/RING finger domain, C3HC4 (zinc finger)"/>
    <property type="match status" value="1"/>
</dbReference>
<dbReference type="InterPro" id="IPR001841">
    <property type="entry name" value="Znf_RING"/>
</dbReference>
<keyword evidence="1" id="KW-0479">Metal-binding</keyword>
<dbReference type="Pfam" id="PF13639">
    <property type="entry name" value="zf-RING_2"/>
    <property type="match status" value="1"/>
</dbReference>
<keyword evidence="1" id="KW-0863">Zinc-finger</keyword>
<accession>A0A6A6AG35</accession>
<dbReference type="InterPro" id="IPR013083">
    <property type="entry name" value="Znf_RING/FYVE/PHD"/>
</dbReference>
<proteinExistence type="predicted"/>
<protein>
    <recommendedName>
        <fullName evidence="2">RING-type domain-containing protein</fullName>
    </recommendedName>
</protein>
<dbReference type="PANTHER" id="PTHR21540:SF0">
    <property type="entry name" value="PHD FAMILY PROTEIN"/>
    <property type="match status" value="1"/>
</dbReference>
<dbReference type="SUPFAM" id="SSF57850">
    <property type="entry name" value="RING/U-box"/>
    <property type="match status" value="1"/>
</dbReference>
<dbReference type="InterPro" id="IPR039903">
    <property type="entry name" value="Zswim2"/>
</dbReference>
<evidence type="ECO:0000313" key="3">
    <source>
        <dbReference type="EMBL" id="KAF2130085.1"/>
    </source>
</evidence>